<name>A0A0N4X5R0_HAEPC</name>
<gene>
    <name evidence="1" type="ORF">HPLM_LOCUS19694</name>
</gene>
<evidence type="ECO:0000313" key="2">
    <source>
        <dbReference type="Proteomes" id="UP000268014"/>
    </source>
</evidence>
<protein>
    <submittedName>
        <fullName evidence="3">Sm domain-containing protein</fullName>
    </submittedName>
</protein>
<dbReference type="EMBL" id="UZAF01021515">
    <property type="protein sequence ID" value="VDO78754.1"/>
    <property type="molecule type" value="Genomic_DNA"/>
</dbReference>
<evidence type="ECO:0000313" key="3">
    <source>
        <dbReference type="WBParaSite" id="HPLM_0001970201-mRNA-1"/>
    </source>
</evidence>
<evidence type="ECO:0000313" key="1">
    <source>
        <dbReference type="EMBL" id="VDO78754.1"/>
    </source>
</evidence>
<dbReference type="Proteomes" id="UP000268014">
    <property type="component" value="Unassembled WGS sequence"/>
</dbReference>
<sequence>MSASSVASNIVEDVLDFEVNNVVGEGISGNRNEIQSGTRLLQ</sequence>
<proteinExistence type="predicted"/>
<dbReference type="WBParaSite" id="HPLM_0001970201-mRNA-1">
    <property type="protein sequence ID" value="HPLM_0001970201-mRNA-1"/>
    <property type="gene ID" value="HPLM_0001970201"/>
</dbReference>
<reference evidence="1 2" key="2">
    <citation type="submission" date="2018-11" db="EMBL/GenBank/DDBJ databases">
        <authorList>
            <consortium name="Pathogen Informatics"/>
        </authorList>
    </citation>
    <scope>NUCLEOTIDE SEQUENCE [LARGE SCALE GENOMIC DNA]</scope>
    <source>
        <strain evidence="1 2">MHpl1</strain>
    </source>
</reference>
<accession>A0A0N4X5R0</accession>
<keyword evidence="2" id="KW-1185">Reference proteome</keyword>
<dbReference type="AlphaFoldDB" id="A0A0N4X5R0"/>
<reference evidence="3" key="1">
    <citation type="submission" date="2017-02" db="UniProtKB">
        <authorList>
            <consortium name="WormBaseParasite"/>
        </authorList>
    </citation>
    <scope>IDENTIFICATION</scope>
</reference>
<organism evidence="3">
    <name type="scientific">Haemonchus placei</name>
    <name type="common">Barber's pole worm</name>
    <dbReference type="NCBI Taxonomy" id="6290"/>
    <lineage>
        <taxon>Eukaryota</taxon>
        <taxon>Metazoa</taxon>
        <taxon>Ecdysozoa</taxon>
        <taxon>Nematoda</taxon>
        <taxon>Chromadorea</taxon>
        <taxon>Rhabditida</taxon>
        <taxon>Rhabditina</taxon>
        <taxon>Rhabditomorpha</taxon>
        <taxon>Strongyloidea</taxon>
        <taxon>Trichostrongylidae</taxon>
        <taxon>Haemonchus</taxon>
    </lineage>
</organism>